<keyword evidence="2" id="KW-1185">Reference proteome</keyword>
<reference evidence="1" key="1">
    <citation type="journal article" date="2022" name="bioRxiv">
        <title>Sequencing and chromosome-scale assembly of the giantPleurodeles waltlgenome.</title>
        <authorList>
            <person name="Brown T."/>
            <person name="Elewa A."/>
            <person name="Iarovenko S."/>
            <person name="Subramanian E."/>
            <person name="Araus A.J."/>
            <person name="Petzold A."/>
            <person name="Susuki M."/>
            <person name="Suzuki K.-i.T."/>
            <person name="Hayashi T."/>
            <person name="Toyoda A."/>
            <person name="Oliveira C."/>
            <person name="Osipova E."/>
            <person name="Leigh N.D."/>
            <person name="Simon A."/>
            <person name="Yun M.H."/>
        </authorList>
    </citation>
    <scope>NUCLEOTIDE SEQUENCE</scope>
    <source>
        <strain evidence="1">20211129_DDA</strain>
        <tissue evidence="1">Liver</tissue>
    </source>
</reference>
<comment type="caution">
    <text evidence="1">The sequence shown here is derived from an EMBL/GenBank/DDBJ whole genome shotgun (WGS) entry which is preliminary data.</text>
</comment>
<evidence type="ECO:0000313" key="1">
    <source>
        <dbReference type="EMBL" id="KAJ1146813.1"/>
    </source>
</evidence>
<gene>
    <name evidence="1" type="ORF">NDU88_013072</name>
</gene>
<dbReference type="AlphaFoldDB" id="A0AAV7R3D6"/>
<dbReference type="Proteomes" id="UP001066276">
    <property type="component" value="Chromosome 6"/>
</dbReference>
<evidence type="ECO:0000313" key="2">
    <source>
        <dbReference type="Proteomes" id="UP001066276"/>
    </source>
</evidence>
<proteinExistence type="predicted"/>
<accession>A0AAV7R3D6</accession>
<protein>
    <submittedName>
        <fullName evidence="1">Uncharacterized protein</fullName>
    </submittedName>
</protein>
<sequence length="115" mass="12390">MFLGARGAVLKPTWAGVTALKECLVEYADGRYLPAEGDGHIVPAKCVVIDPYVDSEGDDIVVTRDDRRGSSLSLARDVYRGLERGLSCLLMSGGTVMGDSRRLLTGRAVSRGAWF</sequence>
<name>A0AAV7R3D6_PLEWA</name>
<dbReference type="EMBL" id="JANPWB010000010">
    <property type="protein sequence ID" value="KAJ1146813.1"/>
    <property type="molecule type" value="Genomic_DNA"/>
</dbReference>
<organism evidence="1 2">
    <name type="scientific">Pleurodeles waltl</name>
    <name type="common">Iberian ribbed newt</name>
    <dbReference type="NCBI Taxonomy" id="8319"/>
    <lineage>
        <taxon>Eukaryota</taxon>
        <taxon>Metazoa</taxon>
        <taxon>Chordata</taxon>
        <taxon>Craniata</taxon>
        <taxon>Vertebrata</taxon>
        <taxon>Euteleostomi</taxon>
        <taxon>Amphibia</taxon>
        <taxon>Batrachia</taxon>
        <taxon>Caudata</taxon>
        <taxon>Salamandroidea</taxon>
        <taxon>Salamandridae</taxon>
        <taxon>Pleurodelinae</taxon>
        <taxon>Pleurodeles</taxon>
    </lineage>
</organism>